<dbReference type="SUPFAM" id="SSF51695">
    <property type="entry name" value="PLC-like phosphodiesterases"/>
    <property type="match status" value="1"/>
</dbReference>
<feature type="chain" id="PRO_5012910926" evidence="1">
    <location>
        <begin position="23"/>
        <end position="270"/>
    </location>
</feature>
<evidence type="ECO:0000313" key="4">
    <source>
        <dbReference type="Proteomes" id="UP000190774"/>
    </source>
</evidence>
<feature type="signal peptide" evidence="1">
    <location>
        <begin position="1"/>
        <end position="22"/>
    </location>
</feature>
<dbReference type="EMBL" id="FUYE01000007">
    <property type="protein sequence ID" value="SKA97255.1"/>
    <property type="molecule type" value="Genomic_DNA"/>
</dbReference>
<evidence type="ECO:0000313" key="3">
    <source>
        <dbReference type="EMBL" id="SKA97255.1"/>
    </source>
</evidence>
<keyword evidence="4" id="KW-1185">Reference proteome</keyword>
<reference evidence="4" key="1">
    <citation type="submission" date="2017-02" db="EMBL/GenBank/DDBJ databases">
        <authorList>
            <person name="Varghese N."/>
            <person name="Submissions S."/>
        </authorList>
    </citation>
    <scope>NUCLEOTIDE SEQUENCE [LARGE SCALE GENOMIC DNA]</scope>
    <source>
        <strain evidence="4">ATCC 700200</strain>
    </source>
</reference>
<dbReference type="STRING" id="48467.SAMN02745166_02582"/>
<dbReference type="InterPro" id="IPR030395">
    <property type="entry name" value="GP_PDE_dom"/>
</dbReference>
<dbReference type="GO" id="GO:0008081">
    <property type="term" value="F:phosphoric diester hydrolase activity"/>
    <property type="evidence" value="ECO:0007669"/>
    <property type="project" value="InterPro"/>
</dbReference>
<gene>
    <name evidence="3" type="ORF">SAMN02745166_02582</name>
</gene>
<proteinExistence type="predicted"/>
<sequence length="270" mass="29847">MLRSSFATLSLVLLASLGSVLAADYHGVKVIAHRGAGYEFDENTVEGCRYSYEHGILGYEVDVRLTKDGHLVLMHDADVSRTTNGAGKVEQMTLAEIQKLKTQNHQVPVPTVEDLFRYFHDKPDVYLMLEMKTTDKAAYPDEAVEPYCQKLYEAASHMLPPGTFCFISFDHRALAAIHRIAPEAFTGYLSSKAPTEEMIAEAKQLGCGRMSVPIQTTTRQMARKIKDAGLQLSLWPIREKEDADLAVLWGASIICSDTPSSLLAKPSPTP</sequence>
<dbReference type="Pfam" id="PF03009">
    <property type="entry name" value="GDPD"/>
    <property type="match status" value="1"/>
</dbReference>
<organism evidence="3 4">
    <name type="scientific">Prosthecobacter debontii</name>
    <dbReference type="NCBI Taxonomy" id="48467"/>
    <lineage>
        <taxon>Bacteria</taxon>
        <taxon>Pseudomonadati</taxon>
        <taxon>Verrucomicrobiota</taxon>
        <taxon>Verrucomicrobiia</taxon>
        <taxon>Verrucomicrobiales</taxon>
        <taxon>Verrucomicrobiaceae</taxon>
        <taxon>Prosthecobacter</taxon>
    </lineage>
</organism>
<protein>
    <submittedName>
        <fullName evidence="3">Glycerophosphoryl diester phosphodiesterase</fullName>
    </submittedName>
</protein>
<evidence type="ECO:0000259" key="2">
    <source>
        <dbReference type="PROSITE" id="PS51704"/>
    </source>
</evidence>
<dbReference type="AlphaFoldDB" id="A0A1T4Y7J7"/>
<dbReference type="PANTHER" id="PTHR46211">
    <property type="entry name" value="GLYCEROPHOSPHORYL DIESTER PHOSPHODIESTERASE"/>
    <property type="match status" value="1"/>
</dbReference>
<dbReference type="GO" id="GO:0006629">
    <property type="term" value="P:lipid metabolic process"/>
    <property type="evidence" value="ECO:0007669"/>
    <property type="project" value="InterPro"/>
</dbReference>
<evidence type="ECO:0000256" key="1">
    <source>
        <dbReference type="SAM" id="SignalP"/>
    </source>
</evidence>
<name>A0A1T4Y7J7_9BACT</name>
<dbReference type="RefSeq" id="WP_078813774.1">
    <property type="nucleotide sequence ID" value="NZ_FUYE01000007.1"/>
</dbReference>
<dbReference type="InterPro" id="IPR017946">
    <property type="entry name" value="PLC-like_Pdiesterase_TIM-brl"/>
</dbReference>
<feature type="domain" description="GP-PDE" evidence="2">
    <location>
        <begin position="28"/>
        <end position="266"/>
    </location>
</feature>
<dbReference type="Gene3D" id="3.20.20.190">
    <property type="entry name" value="Phosphatidylinositol (PI) phosphodiesterase"/>
    <property type="match status" value="1"/>
</dbReference>
<dbReference type="PROSITE" id="PS51704">
    <property type="entry name" value="GP_PDE"/>
    <property type="match status" value="1"/>
</dbReference>
<dbReference type="OrthoDB" id="384721at2"/>
<dbReference type="CDD" id="cd08556">
    <property type="entry name" value="GDPD"/>
    <property type="match status" value="1"/>
</dbReference>
<accession>A0A1T4Y7J7</accession>
<dbReference type="PANTHER" id="PTHR46211:SF14">
    <property type="entry name" value="GLYCEROPHOSPHODIESTER PHOSPHODIESTERASE"/>
    <property type="match status" value="1"/>
</dbReference>
<keyword evidence="1" id="KW-0732">Signal</keyword>
<dbReference type="Proteomes" id="UP000190774">
    <property type="component" value="Unassembled WGS sequence"/>
</dbReference>